<dbReference type="Proteomes" id="UP000800093">
    <property type="component" value="Unassembled WGS sequence"/>
</dbReference>
<keyword evidence="2" id="KW-1185">Reference proteome</keyword>
<reference evidence="2" key="1">
    <citation type="journal article" date="2020" name="Stud. Mycol.">
        <title>101 Dothideomycetes genomes: A test case for predicting lifestyles and emergence of pathogens.</title>
        <authorList>
            <person name="Haridas S."/>
            <person name="Albert R."/>
            <person name="Binder M."/>
            <person name="Bloem J."/>
            <person name="LaButti K."/>
            <person name="Salamov A."/>
            <person name="Andreopoulos B."/>
            <person name="Baker S."/>
            <person name="Barry K."/>
            <person name="Bills G."/>
            <person name="Bluhm B."/>
            <person name="Cannon C."/>
            <person name="Castanera R."/>
            <person name="Culley D."/>
            <person name="Daum C."/>
            <person name="Ezra D."/>
            <person name="Gonzalez J."/>
            <person name="Henrissat B."/>
            <person name="Kuo A."/>
            <person name="Liang C."/>
            <person name="Lipzen A."/>
            <person name="Lutzoni F."/>
            <person name="Magnuson J."/>
            <person name="Mondo S."/>
            <person name="Nolan M."/>
            <person name="Ohm R."/>
            <person name="Pangilinan J."/>
            <person name="Park H.-J."/>
            <person name="Ramirez L."/>
            <person name="Alfaro M."/>
            <person name="Sun H."/>
            <person name="Tritt A."/>
            <person name="Yoshinaga Y."/>
            <person name="Zwiers L.-H."/>
            <person name="Turgeon B."/>
            <person name="Goodwin S."/>
            <person name="Spatafora J."/>
            <person name="Crous P."/>
            <person name="Grigoriev I."/>
        </authorList>
    </citation>
    <scope>NUCLEOTIDE SEQUENCE [LARGE SCALE GENOMIC DNA]</scope>
    <source>
        <strain evidence="2">CBS 304.66</strain>
    </source>
</reference>
<protein>
    <submittedName>
        <fullName evidence="1">Uncharacterized protein</fullName>
    </submittedName>
</protein>
<name>A0A9P4N0T4_9PLEO</name>
<evidence type="ECO:0000313" key="2">
    <source>
        <dbReference type="Proteomes" id="UP000800093"/>
    </source>
</evidence>
<accession>A0A9P4N0T4</accession>
<sequence>MDYNHLQEIFHHFQDIRYEPFKNLYCAWSNLHRLGHGHPTPTRFWSFSNWIKHPREGTSRECARFIGINGQQYDLEDRNWCEKQWPMIVRAWVYPGCECTFYWQTSQPPTWEENCDMACEWEDKKCWEQSGKLVKAKLLDDGYLDIAANFHRCKRI</sequence>
<gene>
    <name evidence="1" type="ORF">CC78DRAFT_547166</name>
</gene>
<comment type="caution">
    <text evidence="1">The sequence shown here is derived from an EMBL/GenBank/DDBJ whole genome shotgun (WGS) entry which is preliminary data.</text>
</comment>
<dbReference type="AlphaFoldDB" id="A0A9P4N0T4"/>
<organism evidence="1 2">
    <name type="scientific">Lojkania enalia</name>
    <dbReference type="NCBI Taxonomy" id="147567"/>
    <lineage>
        <taxon>Eukaryota</taxon>
        <taxon>Fungi</taxon>
        <taxon>Dikarya</taxon>
        <taxon>Ascomycota</taxon>
        <taxon>Pezizomycotina</taxon>
        <taxon>Dothideomycetes</taxon>
        <taxon>Pleosporomycetidae</taxon>
        <taxon>Pleosporales</taxon>
        <taxon>Pleosporales incertae sedis</taxon>
        <taxon>Lojkania</taxon>
    </lineage>
</organism>
<proteinExistence type="predicted"/>
<dbReference type="EMBL" id="ML986671">
    <property type="protein sequence ID" value="KAF2260833.1"/>
    <property type="molecule type" value="Genomic_DNA"/>
</dbReference>
<evidence type="ECO:0000313" key="1">
    <source>
        <dbReference type="EMBL" id="KAF2260833.1"/>
    </source>
</evidence>